<dbReference type="RefSeq" id="WP_062484000.1">
    <property type="nucleotide sequence ID" value="NZ_LN885086.1"/>
</dbReference>
<dbReference type="OrthoDB" id="9783713at2"/>
<evidence type="ECO:0000256" key="4">
    <source>
        <dbReference type="ARBA" id="ARBA00022679"/>
    </source>
</evidence>
<dbReference type="Gene3D" id="3.30.565.10">
    <property type="entry name" value="Histidine kinase-like ATPase, C-terminal domain"/>
    <property type="match status" value="1"/>
</dbReference>
<evidence type="ECO:0000313" key="16">
    <source>
        <dbReference type="EMBL" id="CUQ66150.1"/>
    </source>
</evidence>
<organism evidence="16 17">
    <name type="scientific">Candidatus Nitrospira inopinata</name>
    <dbReference type="NCBI Taxonomy" id="1715989"/>
    <lineage>
        <taxon>Bacteria</taxon>
        <taxon>Pseudomonadati</taxon>
        <taxon>Nitrospirota</taxon>
        <taxon>Nitrospiria</taxon>
        <taxon>Nitrospirales</taxon>
        <taxon>Nitrospiraceae</taxon>
        <taxon>Nitrospira</taxon>
    </lineage>
</organism>
<evidence type="ECO:0000256" key="3">
    <source>
        <dbReference type="ARBA" id="ARBA00022553"/>
    </source>
</evidence>
<keyword evidence="3 9" id="KW-0597">Phosphoprotein</keyword>
<dbReference type="InterPro" id="IPR003661">
    <property type="entry name" value="HisK_dim/P_dom"/>
</dbReference>
<evidence type="ECO:0000256" key="5">
    <source>
        <dbReference type="ARBA" id="ARBA00022741"/>
    </source>
</evidence>
<dbReference type="Pfam" id="PF00512">
    <property type="entry name" value="HisKA"/>
    <property type="match status" value="1"/>
</dbReference>
<evidence type="ECO:0000256" key="9">
    <source>
        <dbReference type="PROSITE-ProRule" id="PRU00169"/>
    </source>
</evidence>
<dbReference type="PANTHER" id="PTHR43065:SF42">
    <property type="entry name" value="TWO-COMPONENT SENSOR PPRA"/>
    <property type="match status" value="1"/>
</dbReference>
<dbReference type="CDD" id="cd00130">
    <property type="entry name" value="PAS"/>
    <property type="match status" value="3"/>
</dbReference>
<evidence type="ECO:0000259" key="12">
    <source>
        <dbReference type="PROSITE" id="PS50109"/>
    </source>
</evidence>
<evidence type="ECO:0000256" key="7">
    <source>
        <dbReference type="ARBA" id="ARBA00022840"/>
    </source>
</evidence>
<dbReference type="InterPro" id="IPR036890">
    <property type="entry name" value="HATPase_C_sf"/>
</dbReference>
<dbReference type="SUPFAM" id="SSF55785">
    <property type="entry name" value="PYP-like sensor domain (PAS domain)"/>
    <property type="match status" value="3"/>
</dbReference>
<dbReference type="InterPro" id="IPR003594">
    <property type="entry name" value="HATPase_dom"/>
</dbReference>
<keyword evidence="17" id="KW-1185">Reference proteome</keyword>
<dbReference type="InterPro" id="IPR000700">
    <property type="entry name" value="PAS-assoc_C"/>
</dbReference>
<keyword evidence="6 16" id="KW-0418">Kinase</keyword>
<feature type="region of interest" description="Disordered" evidence="11">
    <location>
        <begin position="1"/>
        <end position="22"/>
    </location>
</feature>
<feature type="compositionally biased region" description="Polar residues" evidence="11">
    <location>
        <begin position="1"/>
        <end position="13"/>
    </location>
</feature>
<dbReference type="CDD" id="cd00082">
    <property type="entry name" value="HisKA"/>
    <property type="match status" value="1"/>
</dbReference>
<feature type="domain" description="PAC" evidence="15">
    <location>
        <begin position="107"/>
        <end position="158"/>
    </location>
</feature>
<accession>A0A0S4KUP7</accession>
<dbReference type="SMART" id="SM00448">
    <property type="entry name" value="REC"/>
    <property type="match status" value="1"/>
</dbReference>
<keyword evidence="7" id="KW-0067">ATP-binding</keyword>
<evidence type="ECO:0000256" key="6">
    <source>
        <dbReference type="ARBA" id="ARBA00022777"/>
    </source>
</evidence>
<dbReference type="Pfam" id="PF00989">
    <property type="entry name" value="PAS"/>
    <property type="match status" value="3"/>
</dbReference>
<evidence type="ECO:0000259" key="14">
    <source>
        <dbReference type="PROSITE" id="PS50112"/>
    </source>
</evidence>
<comment type="catalytic activity">
    <reaction evidence="1">
        <text>ATP + protein L-histidine = ADP + protein N-phospho-L-histidine.</text>
        <dbReference type="EC" id="2.7.13.3"/>
    </reaction>
</comment>
<dbReference type="GO" id="GO:0005524">
    <property type="term" value="F:ATP binding"/>
    <property type="evidence" value="ECO:0007669"/>
    <property type="project" value="UniProtKB-KW"/>
</dbReference>
<feature type="domain" description="PAS" evidence="14">
    <location>
        <begin position="159"/>
        <end position="229"/>
    </location>
</feature>
<dbReference type="Gene3D" id="3.40.50.2300">
    <property type="match status" value="1"/>
</dbReference>
<dbReference type="AlphaFoldDB" id="A0A0S4KUP7"/>
<dbReference type="InterPro" id="IPR036097">
    <property type="entry name" value="HisK_dim/P_sf"/>
</dbReference>
<dbReference type="Gene3D" id="1.10.287.130">
    <property type="match status" value="1"/>
</dbReference>
<dbReference type="InterPro" id="IPR001789">
    <property type="entry name" value="Sig_transdc_resp-reg_receiver"/>
</dbReference>
<keyword evidence="8" id="KW-0902">Two-component regulatory system</keyword>
<feature type="domain" description="PAS" evidence="14">
    <location>
        <begin position="310"/>
        <end position="354"/>
    </location>
</feature>
<evidence type="ECO:0000259" key="15">
    <source>
        <dbReference type="PROSITE" id="PS50113"/>
    </source>
</evidence>
<protein>
    <recommendedName>
        <fullName evidence="2">histidine kinase</fullName>
        <ecNumber evidence="2">2.7.13.3</ecNumber>
    </recommendedName>
</protein>
<dbReference type="PROSITE" id="PS50112">
    <property type="entry name" value="PAS"/>
    <property type="match status" value="3"/>
</dbReference>
<dbReference type="PROSITE" id="PS50110">
    <property type="entry name" value="RESPONSE_REGULATORY"/>
    <property type="match status" value="1"/>
</dbReference>
<sequence length="811" mass="91666">MTERISPQSSETGSRFPRVPPPDQQMELMLDIDREDYRFALEQASDIICRTNLSGRITFANPAVTRILGYAMVEVLGHHITEFIREDYRAKVWWFHVRQFLRGRPSSYLELPLVARTGKEIWVGQNVQLLQRDEEVIGFQAVVRDISVIKQAEQARRASEEKLQSFFHDAPIMYFTLNSEGTILSVNRSGAEQLGYTMSELVGRSILDMFLVEDRDSVKVQMETCLERPGVVCEWELRKVRRDGATIQVHERARVVPGSDGRPVVLVVCQDITERVRHERALKEIYQQLEQRVMERTSELLAANEALRQTTSQLQTLIEESPFAIIELDESAKVVSWNTAAASIFGWTEQEVVGGELPYVPCNEKEEEQSLQLWQSIMQGVPVRNVELRRHRKDGSTAEISFWGVARRNAEGRVTGALAFCIDITQQKRLEQQFRQAQKMEAVGRLGGGIAHDFNNLLTVINGCSALLLDRVRREDPIHHLLDEISKAGARAADLTRQLLAFSRQQVLKPQRVDLNESLKGITSMIERLMGEDIEVVLDLDPGLWPIQVDKGQIDQVVMNLAVNARDAMPDGGKLTLSTANFVLHPWTPVSNPLFTPGDYVQLTVRDTGLGMDQDVRAHLFEPFFTTKEEGKGTGLGLATVYGIVKQSRGVIFVDSAPGEGTTFDLYFPRFVEQDDEVAIPRSSRPVRGGERVMLVEDQESVRDLVCLALEEYGYQVFKAANGDEAFRLAAVISEPIDVLVTDVVMPRFTGPVVAERLRQRWPGLRVLFMSGYTERVKPMFLNSPGTLFIQKPFLPTELAAQLRRLLDDTF</sequence>
<keyword evidence="4 16" id="KW-0808">Transferase</keyword>
<dbReference type="InterPro" id="IPR013767">
    <property type="entry name" value="PAS_fold"/>
</dbReference>
<dbReference type="EMBL" id="LN885086">
    <property type="protein sequence ID" value="CUQ66150.1"/>
    <property type="molecule type" value="Genomic_DNA"/>
</dbReference>
<dbReference type="SMART" id="SM00091">
    <property type="entry name" value="PAS"/>
    <property type="match status" value="3"/>
</dbReference>
<dbReference type="PROSITE" id="PS50113">
    <property type="entry name" value="PAC"/>
    <property type="match status" value="3"/>
</dbReference>
<reference evidence="17" key="1">
    <citation type="submission" date="2015-09" db="EMBL/GenBank/DDBJ databases">
        <authorList>
            <person name="Daims H."/>
        </authorList>
    </citation>
    <scope>NUCLEOTIDE SEQUENCE [LARGE SCALE GENOMIC DNA]</scope>
</reference>
<dbReference type="InterPro" id="IPR035965">
    <property type="entry name" value="PAS-like_dom_sf"/>
</dbReference>
<dbReference type="InterPro" id="IPR004358">
    <property type="entry name" value="Sig_transdc_His_kin-like_C"/>
</dbReference>
<dbReference type="EC" id="2.7.13.3" evidence="2"/>
<dbReference type="SUPFAM" id="SSF52172">
    <property type="entry name" value="CheY-like"/>
    <property type="match status" value="1"/>
</dbReference>
<evidence type="ECO:0000256" key="1">
    <source>
        <dbReference type="ARBA" id="ARBA00000085"/>
    </source>
</evidence>
<keyword evidence="10" id="KW-0175">Coiled coil</keyword>
<feature type="domain" description="PAC" evidence="15">
    <location>
        <begin position="233"/>
        <end position="284"/>
    </location>
</feature>
<dbReference type="InterPro" id="IPR001610">
    <property type="entry name" value="PAC"/>
</dbReference>
<dbReference type="SUPFAM" id="SSF55874">
    <property type="entry name" value="ATPase domain of HSP90 chaperone/DNA topoisomerase II/histidine kinase"/>
    <property type="match status" value="1"/>
</dbReference>
<dbReference type="Pfam" id="PF00072">
    <property type="entry name" value="Response_reg"/>
    <property type="match status" value="1"/>
</dbReference>
<gene>
    <name evidence="16" type="ORF">NITINOP_1175</name>
</gene>
<dbReference type="NCBIfam" id="TIGR00229">
    <property type="entry name" value="sensory_box"/>
    <property type="match status" value="3"/>
</dbReference>
<dbReference type="SMART" id="SM00388">
    <property type="entry name" value="HisKA"/>
    <property type="match status" value="1"/>
</dbReference>
<dbReference type="SMART" id="SM00086">
    <property type="entry name" value="PAC"/>
    <property type="match status" value="3"/>
</dbReference>
<keyword evidence="5" id="KW-0547">Nucleotide-binding</keyword>
<feature type="coiled-coil region" evidence="10">
    <location>
        <begin position="286"/>
        <end position="320"/>
    </location>
</feature>
<dbReference type="KEGG" id="nio:NITINOP_1175"/>
<dbReference type="InterPro" id="IPR011006">
    <property type="entry name" value="CheY-like_superfamily"/>
</dbReference>
<dbReference type="GO" id="GO:0000155">
    <property type="term" value="F:phosphorelay sensor kinase activity"/>
    <property type="evidence" value="ECO:0007669"/>
    <property type="project" value="InterPro"/>
</dbReference>
<feature type="domain" description="Histidine kinase" evidence="12">
    <location>
        <begin position="449"/>
        <end position="672"/>
    </location>
</feature>
<feature type="modified residue" description="4-aspartylphosphate" evidence="9">
    <location>
        <position position="743"/>
    </location>
</feature>
<feature type="domain" description="Response regulatory" evidence="13">
    <location>
        <begin position="692"/>
        <end position="807"/>
    </location>
</feature>
<dbReference type="GO" id="GO:0006355">
    <property type="term" value="P:regulation of DNA-templated transcription"/>
    <property type="evidence" value="ECO:0007669"/>
    <property type="project" value="InterPro"/>
</dbReference>
<dbReference type="SUPFAM" id="SSF47384">
    <property type="entry name" value="Homodimeric domain of signal transducing histidine kinase"/>
    <property type="match status" value="1"/>
</dbReference>
<dbReference type="PRINTS" id="PR00344">
    <property type="entry name" value="BCTRLSENSOR"/>
</dbReference>
<evidence type="ECO:0000256" key="11">
    <source>
        <dbReference type="SAM" id="MobiDB-lite"/>
    </source>
</evidence>
<dbReference type="InterPro" id="IPR000014">
    <property type="entry name" value="PAS"/>
</dbReference>
<evidence type="ECO:0000256" key="10">
    <source>
        <dbReference type="SAM" id="Coils"/>
    </source>
</evidence>
<dbReference type="PANTHER" id="PTHR43065">
    <property type="entry name" value="SENSOR HISTIDINE KINASE"/>
    <property type="match status" value="1"/>
</dbReference>
<proteinExistence type="predicted"/>
<name>A0A0S4KUP7_9BACT</name>
<evidence type="ECO:0000313" key="17">
    <source>
        <dbReference type="Proteomes" id="UP000066284"/>
    </source>
</evidence>
<evidence type="ECO:0000259" key="13">
    <source>
        <dbReference type="PROSITE" id="PS50110"/>
    </source>
</evidence>
<dbReference type="PROSITE" id="PS50109">
    <property type="entry name" value="HIS_KIN"/>
    <property type="match status" value="1"/>
</dbReference>
<dbReference type="InterPro" id="IPR005467">
    <property type="entry name" value="His_kinase_dom"/>
</dbReference>
<dbReference type="SMART" id="SM00387">
    <property type="entry name" value="HATPase_c"/>
    <property type="match status" value="1"/>
</dbReference>
<evidence type="ECO:0000256" key="2">
    <source>
        <dbReference type="ARBA" id="ARBA00012438"/>
    </source>
</evidence>
<dbReference type="Gene3D" id="3.30.450.20">
    <property type="entry name" value="PAS domain"/>
    <property type="match status" value="3"/>
</dbReference>
<evidence type="ECO:0000256" key="8">
    <source>
        <dbReference type="ARBA" id="ARBA00023012"/>
    </source>
</evidence>
<dbReference type="Proteomes" id="UP000066284">
    <property type="component" value="Chromosome 1"/>
</dbReference>
<dbReference type="STRING" id="1715989.NITINOP_1175"/>
<dbReference type="Pfam" id="PF02518">
    <property type="entry name" value="HATPase_c"/>
    <property type="match status" value="1"/>
</dbReference>
<feature type="domain" description="PAS" evidence="14">
    <location>
        <begin position="33"/>
        <end position="104"/>
    </location>
</feature>
<feature type="domain" description="PAC" evidence="15">
    <location>
        <begin position="384"/>
        <end position="436"/>
    </location>
</feature>